<comment type="caution">
    <text evidence="4">The sequence shown here is derived from an EMBL/GenBank/DDBJ whole genome shotgun (WGS) entry which is preliminary data.</text>
</comment>
<feature type="non-terminal residue" evidence="4">
    <location>
        <position position="1"/>
    </location>
</feature>
<protein>
    <submittedName>
        <fullName evidence="4">RIPK2 kinase</fullName>
    </submittedName>
</protein>
<evidence type="ECO:0000313" key="4">
    <source>
        <dbReference type="EMBL" id="MBN3317925.1"/>
    </source>
</evidence>
<dbReference type="Proteomes" id="UP000736164">
    <property type="component" value="Unassembled WGS sequence"/>
</dbReference>
<dbReference type="Pfam" id="PF00619">
    <property type="entry name" value="CARD"/>
    <property type="match status" value="1"/>
</dbReference>
<dbReference type="GO" id="GO:0042981">
    <property type="term" value="P:regulation of apoptotic process"/>
    <property type="evidence" value="ECO:0007669"/>
    <property type="project" value="InterPro"/>
</dbReference>
<keyword evidence="5" id="KW-1185">Reference proteome</keyword>
<organism evidence="4 5">
    <name type="scientific">Atractosteus spatula</name>
    <name type="common">Alligator gar</name>
    <name type="synonym">Lepisosteus spatula</name>
    <dbReference type="NCBI Taxonomy" id="7917"/>
    <lineage>
        <taxon>Eukaryota</taxon>
        <taxon>Metazoa</taxon>
        <taxon>Chordata</taxon>
        <taxon>Craniata</taxon>
        <taxon>Vertebrata</taxon>
        <taxon>Euteleostomi</taxon>
        <taxon>Actinopterygii</taxon>
        <taxon>Neopterygii</taxon>
        <taxon>Holostei</taxon>
        <taxon>Semionotiformes</taxon>
        <taxon>Lepisosteidae</taxon>
        <taxon>Atractosteus</taxon>
    </lineage>
</organism>
<feature type="region of interest" description="Disordered" evidence="1">
    <location>
        <begin position="348"/>
        <end position="377"/>
    </location>
</feature>
<evidence type="ECO:0000313" key="5">
    <source>
        <dbReference type="Proteomes" id="UP000736164"/>
    </source>
</evidence>
<dbReference type="GO" id="GO:0043123">
    <property type="term" value="P:positive regulation of canonical NF-kappaB signal transduction"/>
    <property type="evidence" value="ECO:0007669"/>
    <property type="project" value="UniProtKB-ARBA"/>
</dbReference>
<feature type="compositionally biased region" description="Low complexity" evidence="1">
    <location>
        <begin position="432"/>
        <end position="441"/>
    </location>
</feature>
<dbReference type="SUPFAM" id="SSF56112">
    <property type="entry name" value="Protein kinase-like (PK-like)"/>
    <property type="match status" value="1"/>
</dbReference>
<evidence type="ECO:0000256" key="1">
    <source>
        <dbReference type="SAM" id="MobiDB-lite"/>
    </source>
</evidence>
<dbReference type="PANTHER" id="PTHR44329">
    <property type="entry name" value="SERINE/THREONINE-PROTEIN KINASE TNNI3K-RELATED"/>
    <property type="match status" value="1"/>
</dbReference>
<evidence type="ECO:0000259" key="2">
    <source>
        <dbReference type="PROSITE" id="PS50011"/>
    </source>
</evidence>
<feature type="compositionally biased region" description="Low complexity" evidence="1">
    <location>
        <begin position="362"/>
        <end position="376"/>
    </location>
</feature>
<evidence type="ECO:0000259" key="3">
    <source>
        <dbReference type="PROSITE" id="PS50209"/>
    </source>
</evidence>
<feature type="region of interest" description="Disordered" evidence="1">
    <location>
        <begin position="432"/>
        <end position="460"/>
    </location>
</feature>
<keyword evidence="4" id="KW-0418">Kinase</keyword>
<dbReference type="EMBL" id="JAAWVO010037002">
    <property type="protein sequence ID" value="MBN3317925.1"/>
    <property type="molecule type" value="Genomic_DNA"/>
</dbReference>
<dbReference type="PANTHER" id="PTHR44329:SF143">
    <property type="entry name" value="RECEPTOR INTERACTING SERINE_THREONINE KINASE 2"/>
    <property type="match status" value="1"/>
</dbReference>
<dbReference type="InterPro" id="IPR011029">
    <property type="entry name" value="DEATH-like_dom_sf"/>
</dbReference>
<dbReference type="InterPro" id="IPR011009">
    <property type="entry name" value="Kinase-like_dom_sf"/>
</dbReference>
<dbReference type="GO" id="GO:0005524">
    <property type="term" value="F:ATP binding"/>
    <property type="evidence" value="ECO:0007669"/>
    <property type="project" value="InterPro"/>
</dbReference>
<dbReference type="InterPro" id="IPR000719">
    <property type="entry name" value="Prot_kinase_dom"/>
</dbReference>
<dbReference type="InterPro" id="IPR001245">
    <property type="entry name" value="Ser-Thr/Tyr_kinase_cat_dom"/>
</dbReference>
<feature type="domain" description="Protein kinase" evidence="2">
    <location>
        <begin position="4"/>
        <end position="291"/>
    </location>
</feature>
<feature type="non-terminal residue" evidence="4">
    <location>
        <position position="575"/>
    </location>
</feature>
<dbReference type="Gene3D" id="1.10.533.10">
    <property type="entry name" value="Death Domain, Fas"/>
    <property type="match status" value="1"/>
</dbReference>
<dbReference type="InterPro" id="IPR051681">
    <property type="entry name" value="Ser/Thr_Kinases-Pseudokinases"/>
</dbReference>
<dbReference type="PROSITE" id="PS50209">
    <property type="entry name" value="CARD"/>
    <property type="match status" value="1"/>
</dbReference>
<dbReference type="GO" id="GO:0004706">
    <property type="term" value="F:JUN kinase kinase kinase activity"/>
    <property type="evidence" value="ECO:0007669"/>
    <property type="project" value="TreeGrafter"/>
</dbReference>
<reference evidence="4" key="1">
    <citation type="journal article" date="2021" name="Cell">
        <title>Tracing the genetic footprints of vertebrate landing in non-teleost ray-finned fishes.</title>
        <authorList>
            <person name="Bi X."/>
            <person name="Wang K."/>
            <person name="Yang L."/>
            <person name="Pan H."/>
            <person name="Jiang H."/>
            <person name="Wei Q."/>
            <person name="Fang M."/>
            <person name="Yu H."/>
            <person name="Zhu C."/>
            <person name="Cai Y."/>
            <person name="He Y."/>
            <person name="Gan X."/>
            <person name="Zeng H."/>
            <person name="Yu D."/>
            <person name="Zhu Y."/>
            <person name="Jiang H."/>
            <person name="Qiu Q."/>
            <person name="Yang H."/>
            <person name="Zhang Y.E."/>
            <person name="Wang W."/>
            <person name="Zhu M."/>
            <person name="He S."/>
            <person name="Zhang G."/>
        </authorList>
    </citation>
    <scope>NUCLEOTIDE SEQUENCE</scope>
    <source>
        <strain evidence="4">Allg_001</strain>
    </source>
</reference>
<feature type="domain" description="CARD" evidence="3">
    <location>
        <begin position="488"/>
        <end position="559"/>
    </location>
</feature>
<sequence length="575" mass="63711">MAQHSLLPTIPEQDVVKVVLTRTSSGSCLKGSYSRTGRQVCIKVLSVHRPAEREWSEHFQEIAQVRRIRSDRVLAPLGVYKTHRFLGLVSEWMSGGSLHTLLNERQRYPELTVPLLLRILLDVAEGLSHLHGIPLSHQALNPNNILLDAQYRAKVCDYGLSQCKKWNLKSVRDDCNGHCIGDLVYLSPEVLRGETPAIEGDLYSFGVVMWETLNRRQPYEDIGQPRALLLSVQSGMGPGIREEAVAAGVPQCRALSQLMALCWSRDPASRPRATDCLLVLRSAIEAFHPDSIARAVLQLNESKERALLYGKDQSFQELQVEIHNLEMSGCCGDSKNPGNKTVLLEKVQTLSSASQSPQRTRPQNQSSPPSAQGSPPTACHRVLRFQFKVPSTGSYTVASWCNHSLHDFFKNVFSECWIPAYGSLLKPPCQSAQASLPQSPSRRGETRCSPPPKMNPPPFRAPVLSRNLPLERPRHCSVDSLPGKSCCQILQDRRESIVRGLTEGGLNKILDMLRSRQLLTPEAYELVTAARTLADRTRSLLDTCMCLGERAAELLVVALGLVSASVSRSPAPLFQ</sequence>
<dbReference type="Pfam" id="PF07714">
    <property type="entry name" value="PK_Tyr_Ser-Thr"/>
    <property type="match status" value="1"/>
</dbReference>
<keyword evidence="4" id="KW-0808">Transferase</keyword>
<feature type="compositionally biased region" description="Polar residues" evidence="1">
    <location>
        <begin position="348"/>
        <end position="361"/>
    </location>
</feature>
<gene>
    <name evidence="4" type="primary">Ripk2_0</name>
    <name evidence="4" type="ORF">GTO95_0011258</name>
</gene>
<dbReference type="Gene3D" id="1.10.510.10">
    <property type="entry name" value="Transferase(Phosphotransferase) domain 1"/>
    <property type="match status" value="1"/>
</dbReference>
<dbReference type="PROSITE" id="PS50011">
    <property type="entry name" value="PROTEIN_KINASE_DOM"/>
    <property type="match status" value="1"/>
</dbReference>
<name>A0A8J7NTY7_ATRSP</name>
<dbReference type="SUPFAM" id="SSF47986">
    <property type="entry name" value="DEATH domain"/>
    <property type="match status" value="1"/>
</dbReference>
<proteinExistence type="predicted"/>
<dbReference type="InterPro" id="IPR001315">
    <property type="entry name" value="CARD"/>
</dbReference>
<feature type="compositionally biased region" description="Pro residues" evidence="1">
    <location>
        <begin position="449"/>
        <end position="460"/>
    </location>
</feature>
<dbReference type="AlphaFoldDB" id="A0A8J7NTY7"/>
<dbReference type="GO" id="GO:0031349">
    <property type="term" value="P:positive regulation of defense response"/>
    <property type="evidence" value="ECO:0007669"/>
    <property type="project" value="UniProtKB-ARBA"/>
</dbReference>
<accession>A0A8J7NTY7</accession>